<dbReference type="EMBL" id="CXST01000002">
    <property type="protein sequence ID" value="CTQ45536.1"/>
    <property type="molecule type" value="Genomic_DNA"/>
</dbReference>
<dbReference type="Proteomes" id="UP000048926">
    <property type="component" value="Unassembled WGS sequence"/>
</dbReference>
<protein>
    <submittedName>
        <fullName evidence="2">Uncharacterized protein</fullName>
    </submittedName>
</protein>
<name>A0A0M6Y608_9HYPH</name>
<keyword evidence="3" id="KW-1185">Reference proteome</keyword>
<evidence type="ECO:0000313" key="3">
    <source>
        <dbReference type="Proteomes" id="UP000048926"/>
    </source>
</evidence>
<feature type="chain" id="PRO_5005807508" evidence="1">
    <location>
        <begin position="27"/>
        <end position="201"/>
    </location>
</feature>
<keyword evidence="1" id="KW-0732">Signal</keyword>
<gene>
    <name evidence="2" type="ORF">LAL4801_03990</name>
</gene>
<accession>A0A0M6Y608</accession>
<sequence length="201" mass="21371">MASLRLLIRTLLALLIVAFGSYDAFAAPGDWSRFSYPVVVRDLSVQPVIPTNTARAPPAIGANLTFTSAALAQTGNMRALDGVENTGADYALLRSSIAPNRTGPRVVPQDGDVFEYSMTGRNGSNITVITNQARDGNRLVLSDLHIDGAGAGTSSVRELRQFARDLGKQQGVDQVVIKGGTRTTGANPGHTPRDIIIRVNE</sequence>
<reference evidence="3" key="1">
    <citation type="submission" date="2015-07" db="EMBL/GenBank/DDBJ databases">
        <authorList>
            <person name="Rodrigo-Torres Lidia"/>
            <person name="Arahal R.David."/>
        </authorList>
    </citation>
    <scope>NUCLEOTIDE SEQUENCE [LARGE SCALE GENOMIC DNA]</scope>
    <source>
        <strain evidence="3">CECT 4801</strain>
    </source>
</reference>
<proteinExistence type="predicted"/>
<evidence type="ECO:0000256" key="1">
    <source>
        <dbReference type="SAM" id="SignalP"/>
    </source>
</evidence>
<organism evidence="2 3">
    <name type="scientific">Roseibium aggregatum</name>
    <dbReference type="NCBI Taxonomy" id="187304"/>
    <lineage>
        <taxon>Bacteria</taxon>
        <taxon>Pseudomonadati</taxon>
        <taxon>Pseudomonadota</taxon>
        <taxon>Alphaproteobacteria</taxon>
        <taxon>Hyphomicrobiales</taxon>
        <taxon>Stappiaceae</taxon>
        <taxon>Roseibium</taxon>
    </lineage>
</organism>
<evidence type="ECO:0000313" key="2">
    <source>
        <dbReference type="EMBL" id="CTQ45536.1"/>
    </source>
</evidence>
<feature type="signal peptide" evidence="1">
    <location>
        <begin position="1"/>
        <end position="26"/>
    </location>
</feature>
<dbReference type="AlphaFoldDB" id="A0A0M6Y608"/>